<keyword evidence="2 4" id="KW-0963">Cytoplasm</keyword>
<dbReference type="OrthoDB" id="1120942at2"/>
<evidence type="ECO:0000313" key="5">
    <source>
        <dbReference type="EMBL" id="AMN35630.1"/>
    </source>
</evidence>
<evidence type="ECO:0000256" key="2">
    <source>
        <dbReference type="ARBA" id="ARBA00022490"/>
    </source>
</evidence>
<dbReference type="NCBIfam" id="NF009726">
    <property type="entry name" value="PRK13253.1"/>
    <property type="match status" value="1"/>
</dbReference>
<dbReference type="InterPro" id="IPR023439">
    <property type="entry name" value="Mal_deCO2ase/Cit_lyase_ACP"/>
</dbReference>
<dbReference type="NCBIfam" id="TIGR01608">
    <property type="entry name" value="citD"/>
    <property type="match status" value="1"/>
</dbReference>
<evidence type="ECO:0000256" key="1">
    <source>
        <dbReference type="ARBA" id="ARBA00004496"/>
    </source>
</evidence>
<comment type="similarity">
    <text evidence="4">Belongs to the CitD family.</text>
</comment>
<dbReference type="PATRIC" id="fig|1502.177.peg.1567"/>
<comment type="subunit">
    <text evidence="4">Oligomer with a subunit composition of (alpha,beta,gamma)6.</text>
</comment>
<dbReference type="RefSeq" id="WP_061427896.1">
    <property type="nucleotide sequence ID" value="NZ_AP017630.1"/>
</dbReference>
<feature type="modified residue" description="O-(phosphoribosyl dephospho-coenzyme A)serine" evidence="4">
    <location>
        <position position="14"/>
    </location>
</feature>
<accession>A0A127EI47</accession>
<evidence type="ECO:0000313" key="6">
    <source>
        <dbReference type="Proteomes" id="UP000070260"/>
    </source>
</evidence>
<keyword evidence="5" id="KW-0456">Lyase</keyword>
<dbReference type="Proteomes" id="UP000070260">
    <property type="component" value="Chromosome"/>
</dbReference>
<dbReference type="HAMAP" id="MF_00805">
    <property type="entry name" value="CitD"/>
    <property type="match status" value="1"/>
</dbReference>
<evidence type="ECO:0000256" key="3">
    <source>
        <dbReference type="ARBA" id="ARBA00022553"/>
    </source>
</evidence>
<dbReference type="EMBL" id="CP010994">
    <property type="protein sequence ID" value="AMN35630.1"/>
    <property type="molecule type" value="Genomic_DNA"/>
</dbReference>
<evidence type="ECO:0000256" key="4">
    <source>
        <dbReference type="HAMAP-Rule" id="MF_00805"/>
    </source>
</evidence>
<proteinExistence type="inferred from homology"/>
<comment type="function">
    <text evidence="4">Covalent carrier of the coenzyme of citrate lyase.</text>
</comment>
<dbReference type="AlphaFoldDB" id="A0A127EI47"/>
<dbReference type="PIRSF" id="PIRSF002736">
    <property type="entry name" value="Citrt_lyas_gamma"/>
    <property type="match status" value="1"/>
</dbReference>
<reference evidence="5 6" key="1">
    <citation type="journal article" date="2016" name="PLoS ONE">
        <title>Plasmid Characterization and Chromosome Analysis of Two netF+ Clostridium perfringens Isolates Associated with Foal and Canine Necrotizing Enteritis.</title>
        <authorList>
            <person name="Mehdizadeh Gohari I."/>
            <person name="Kropinski A.M."/>
            <person name="Weese S.J."/>
            <person name="Parreira V.R."/>
            <person name="Whitehead A.E."/>
            <person name="Boerlin P."/>
            <person name="Prescott J.F."/>
        </authorList>
    </citation>
    <scope>NUCLEOTIDE SEQUENCE [LARGE SCALE GENOMIC DNA]</scope>
    <source>
        <strain evidence="5 6">JP838</strain>
    </source>
</reference>
<dbReference type="Pfam" id="PF06857">
    <property type="entry name" value="ACP"/>
    <property type="match status" value="1"/>
</dbReference>
<dbReference type="GO" id="GO:0005737">
    <property type="term" value="C:cytoplasm"/>
    <property type="evidence" value="ECO:0007669"/>
    <property type="project" value="UniProtKB-SubCell"/>
</dbReference>
<dbReference type="InterPro" id="IPR006495">
    <property type="entry name" value="CitD"/>
</dbReference>
<sequence length="101" mass="11105">MEIKKPALAGTLESSDCIVSVEPSRDNTIEINLTSTVKKQFGNEIIRVAKETLKNLGVNSVVMEINDKGALNCVIEARIEAAVCRASEINEFDWGSYKCQD</sequence>
<dbReference type="GO" id="GO:0016829">
    <property type="term" value="F:lyase activity"/>
    <property type="evidence" value="ECO:0007669"/>
    <property type="project" value="UniProtKB-KW"/>
</dbReference>
<name>A0A127EI47_CLOPF</name>
<organism evidence="5 6">
    <name type="scientific">Clostridium perfringens</name>
    <dbReference type="NCBI Taxonomy" id="1502"/>
    <lineage>
        <taxon>Bacteria</taxon>
        <taxon>Bacillati</taxon>
        <taxon>Bacillota</taxon>
        <taxon>Clostridia</taxon>
        <taxon>Eubacteriales</taxon>
        <taxon>Clostridiaceae</taxon>
        <taxon>Clostridium</taxon>
    </lineage>
</organism>
<comment type="subcellular location">
    <subcellularLocation>
        <location evidence="1 4">Cytoplasm</location>
    </subcellularLocation>
</comment>
<protein>
    <recommendedName>
        <fullName evidence="4">Citrate lyase acyl carrier protein</fullName>
    </recommendedName>
    <alternativeName>
        <fullName evidence="4">Citrate lyase gamma chain</fullName>
    </alternativeName>
</protein>
<keyword evidence="3 4" id="KW-0597">Phosphoprotein</keyword>
<gene>
    <name evidence="4" type="primary">citD</name>
    <name evidence="5" type="ORF">JFP838_07655</name>
</gene>